<dbReference type="AlphaFoldDB" id="A0A7T8KIK9"/>
<gene>
    <name evidence="2" type="ORF">FKW44_001330</name>
</gene>
<reference evidence="3" key="1">
    <citation type="submission" date="2021-01" db="EMBL/GenBank/DDBJ databases">
        <title>Caligus Genome Assembly.</title>
        <authorList>
            <person name="Gallardo-Escarate C."/>
        </authorList>
    </citation>
    <scope>NUCLEOTIDE SEQUENCE [LARGE SCALE GENOMIC DNA]</scope>
</reference>
<evidence type="ECO:0000313" key="2">
    <source>
        <dbReference type="EMBL" id="QQP56612.1"/>
    </source>
</evidence>
<name>A0A7T8KIK9_CALRO</name>
<feature type="compositionally biased region" description="Basic and acidic residues" evidence="1">
    <location>
        <begin position="22"/>
        <end position="33"/>
    </location>
</feature>
<proteinExistence type="predicted"/>
<evidence type="ECO:0000256" key="1">
    <source>
        <dbReference type="SAM" id="MobiDB-lite"/>
    </source>
</evidence>
<dbReference type="OrthoDB" id="10542991at2759"/>
<dbReference type="EMBL" id="CP045890">
    <property type="protein sequence ID" value="QQP56612.1"/>
    <property type="molecule type" value="Genomic_DNA"/>
</dbReference>
<accession>A0A7T8KIK9</accession>
<feature type="compositionally biased region" description="Acidic residues" evidence="1">
    <location>
        <begin position="34"/>
        <end position="44"/>
    </location>
</feature>
<organism evidence="2 3">
    <name type="scientific">Caligus rogercresseyi</name>
    <name type="common">Sea louse</name>
    <dbReference type="NCBI Taxonomy" id="217165"/>
    <lineage>
        <taxon>Eukaryota</taxon>
        <taxon>Metazoa</taxon>
        <taxon>Ecdysozoa</taxon>
        <taxon>Arthropoda</taxon>
        <taxon>Crustacea</taxon>
        <taxon>Multicrustacea</taxon>
        <taxon>Hexanauplia</taxon>
        <taxon>Copepoda</taxon>
        <taxon>Siphonostomatoida</taxon>
        <taxon>Caligidae</taxon>
        <taxon>Caligus</taxon>
    </lineage>
</organism>
<evidence type="ECO:0000313" key="3">
    <source>
        <dbReference type="Proteomes" id="UP000595437"/>
    </source>
</evidence>
<protein>
    <submittedName>
        <fullName evidence="2">Uncharacterized protein</fullName>
    </submittedName>
</protein>
<feature type="region of interest" description="Disordered" evidence="1">
    <location>
        <begin position="20"/>
        <end position="49"/>
    </location>
</feature>
<keyword evidence="3" id="KW-1185">Reference proteome</keyword>
<dbReference type="Proteomes" id="UP000595437">
    <property type="component" value="Chromosome 1"/>
</dbReference>
<sequence length="578" mass="65351">MEEESEENNDDGYMITTVIINDKGETDYDHQETEEHEDEEDSNDELGSTAYLRTKIADKFKNVADHFDTWSQSFESIKVASPKRGRPDLKCPEVHGSPSCRQYDGQDECRSSGGPDPSCPGGICCFNGCSNVCFQSSLLQRRVKNEVKPDEDVCPKPKGFQECNLYERSECWSPDVPDLDCPESALCCFDGCRNICMDGSNERKHNVNRKSNAKPFPEFPNFYSFTSAGDAEEKPLAAFTGQPQIHAPKSTIQIYPVSFLSNKNNGSPGKLYAVPMEDDERYNIHIEEDYNQQPEINDEHIVEDVDDHIDTSGLINRLSDYESHNNDNYNEEAYEDIQIQNDNIDDDIYGSRPVKPVENIIRLTKGSRKPVIYISNTFHIPTGIEMEGSEIPEGIQIENSQIPEGIQIEDYDRSKRRRRVFHRTNLEKRRQAEEESERRAHRYNGLLTPTVSLPEEAPLRTGNRRFRQCPSISGGGSAFCGQRRSIHSHAGDKRCAASTAARTPAFQVLLRVRNKSSLESCSVDGECRQSGATCCFDGCRDVCMGLQRKEDEKEEVVSELLSSPDLIRTSLEKYFYGG</sequence>